<evidence type="ECO:0000313" key="2">
    <source>
        <dbReference type="Proteomes" id="UP000324800"/>
    </source>
</evidence>
<evidence type="ECO:0000313" key="1">
    <source>
        <dbReference type="EMBL" id="KAA6389376.1"/>
    </source>
</evidence>
<organism evidence="1 2">
    <name type="scientific">Streblomastix strix</name>
    <dbReference type="NCBI Taxonomy" id="222440"/>
    <lineage>
        <taxon>Eukaryota</taxon>
        <taxon>Metamonada</taxon>
        <taxon>Preaxostyla</taxon>
        <taxon>Oxymonadida</taxon>
        <taxon>Streblomastigidae</taxon>
        <taxon>Streblomastix</taxon>
    </lineage>
</organism>
<comment type="caution">
    <text evidence="1">The sequence shown here is derived from an EMBL/GenBank/DDBJ whole genome shotgun (WGS) entry which is preliminary data.</text>
</comment>
<dbReference type="AlphaFoldDB" id="A0A5J4W466"/>
<accession>A0A5J4W466</accession>
<proteinExistence type="predicted"/>
<reference evidence="1 2" key="1">
    <citation type="submission" date="2019-03" db="EMBL/GenBank/DDBJ databases">
        <title>Single cell metagenomics reveals metabolic interactions within the superorganism composed of flagellate Streblomastix strix and complex community of Bacteroidetes bacteria on its surface.</title>
        <authorList>
            <person name="Treitli S.C."/>
            <person name="Kolisko M."/>
            <person name="Husnik F."/>
            <person name="Keeling P."/>
            <person name="Hampl V."/>
        </authorList>
    </citation>
    <scope>NUCLEOTIDE SEQUENCE [LARGE SCALE GENOMIC DNA]</scope>
    <source>
        <strain evidence="1">ST1C</strain>
    </source>
</reference>
<protein>
    <submittedName>
        <fullName evidence="1">Uncharacterized protein</fullName>
    </submittedName>
</protein>
<dbReference type="Proteomes" id="UP000324800">
    <property type="component" value="Unassembled WGS sequence"/>
</dbReference>
<name>A0A5J4W466_9EUKA</name>
<dbReference type="EMBL" id="SNRW01003609">
    <property type="protein sequence ID" value="KAA6389376.1"/>
    <property type="molecule type" value="Genomic_DNA"/>
</dbReference>
<gene>
    <name evidence="1" type="ORF">EZS28_015099</name>
</gene>
<sequence length="409" mass="47049">MMTPLRRRLMKMKIKCRINAAVNREVIPDIIYVFNLPLIKPSQNLTSEERQFKLLSQTQQSVHGYLDLRLIKIKQNNPYQLEDLMTQAILTTDAAQKGCGSIMQIWKTEMIETGRWQKNQHLKNINQRETEAVVAPNQIHLVRLIYKLLEEMNIKLTTIHIPDLQNNKADAINILAWRGDYMIKPETPSRHELCDNIRGYIPYKRIEGRRGKEGSFSISWTNEALLLLRPIELIPIVLKKMNLEPSVASFLLPSWSYEKFKLLLPPILQIINLGPTEKVLQMGKSLESHLLKLHPGTNQLDLVAAAELVPITIQQMIDKPNWETWRKRSVGLTITARYLKLIEMDSLSLLGERLDIHVVNAMAWLNELGGKTRKSNLIALKTHTSVVQGQLSRIIYISDSPLKNNFHDA</sequence>